<dbReference type="Pfam" id="PF01553">
    <property type="entry name" value="Acyltransferase"/>
    <property type="match status" value="1"/>
</dbReference>
<reference evidence="4" key="2">
    <citation type="submission" date="2020-09" db="EMBL/GenBank/DDBJ databases">
        <authorList>
            <person name="Sun Q."/>
            <person name="Zhou Y."/>
        </authorList>
    </citation>
    <scope>NUCLEOTIDE SEQUENCE</scope>
    <source>
        <strain evidence="4">CGMCC 1.12827</strain>
    </source>
</reference>
<protein>
    <submittedName>
        <fullName evidence="4">1-acyl-sn-glycerol-3-phosphate acyltransferase</fullName>
    </submittedName>
</protein>
<dbReference type="CDD" id="cd07989">
    <property type="entry name" value="LPLAT_AGPAT-like"/>
    <property type="match status" value="1"/>
</dbReference>
<dbReference type="PANTHER" id="PTHR10434:SF55">
    <property type="entry name" value="POSSIBLE ACYLTRANSFERASE"/>
    <property type="match status" value="1"/>
</dbReference>
<dbReference type="EMBL" id="BMGC01000029">
    <property type="protein sequence ID" value="GGB41776.1"/>
    <property type="molecule type" value="Genomic_DNA"/>
</dbReference>
<evidence type="ECO:0000256" key="1">
    <source>
        <dbReference type="ARBA" id="ARBA00022679"/>
    </source>
</evidence>
<dbReference type="Proteomes" id="UP000621454">
    <property type="component" value="Unassembled WGS sequence"/>
</dbReference>
<name>A0A916TEV0_9ACTN</name>
<keyword evidence="5" id="KW-1185">Reference proteome</keyword>
<evidence type="ECO:0000313" key="4">
    <source>
        <dbReference type="EMBL" id="GGB41776.1"/>
    </source>
</evidence>
<organism evidence="4 5">
    <name type="scientific">Gordonia jinhuaensis</name>
    <dbReference type="NCBI Taxonomy" id="1517702"/>
    <lineage>
        <taxon>Bacteria</taxon>
        <taxon>Bacillati</taxon>
        <taxon>Actinomycetota</taxon>
        <taxon>Actinomycetes</taxon>
        <taxon>Mycobacteriales</taxon>
        <taxon>Gordoniaceae</taxon>
        <taxon>Gordonia</taxon>
    </lineage>
</organism>
<dbReference type="AlphaFoldDB" id="A0A916TEV0"/>
<feature type="domain" description="Phospholipid/glycerol acyltransferase" evidence="3">
    <location>
        <begin position="37"/>
        <end position="151"/>
    </location>
</feature>
<comment type="caution">
    <text evidence="4">The sequence shown here is derived from an EMBL/GenBank/DDBJ whole genome shotgun (WGS) entry which is preliminary data.</text>
</comment>
<evidence type="ECO:0000313" key="5">
    <source>
        <dbReference type="Proteomes" id="UP000621454"/>
    </source>
</evidence>
<evidence type="ECO:0000256" key="2">
    <source>
        <dbReference type="ARBA" id="ARBA00023315"/>
    </source>
</evidence>
<gene>
    <name evidence="4" type="ORF">GCM10011489_31690</name>
</gene>
<sequence>MEPVYRSLELAFGALASAQDVHLSVRGIDHIPDDGGAVLAINHTAYVDFLPVVVAMRRSGRRARFMIKAELMESAIMRFVVAHTGSVPVDRSAGAQAYAVAVERLAAGEIVAIYPEATISRSCEIEEFKTGAVRMALEAGVPLIPTIVWGAQRQWTKGHRSMGRHHYPVSVRFGAPVWPSGGAVTDLEAIEADTQALHSVMVAMLDEVRGEQDARRQATQRGA</sequence>
<dbReference type="SMART" id="SM00563">
    <property type="entry name" value="PlsC"/>
    <property type="match status" value="1"/>
</dbReference>
<keyword evidence="2 4" id="KW-0012">Acyltransferase</keyword>
<keyword evidence="1" id="KW-0808">Transferase</keyword>
<dbReference type="GO" id="GO:0005886">
    <property type="term" value="C:plasma membrane"/>
    <property type="evidence" value="ECO:0007669"/>
    <property type="project" value="TreeGrafter"/>
</dbReference>
<dbReference type="SUPFAM" id="SSF69593">
    <property type="entry name" value="Glycerol-3-phosphate (1)-acyltransferase"/>
    <property type="match status" value="1"/>
</dbReference>
<proteinExistence type="predicted"/>
<evidence type="ECO:0000259" key="3">
    <source>
        <dbReference type="SMART" id="SM00563"/>
    </source>
</evidence>
<dbReference type="RefSeq" id="WP_188587559.1">
    <property type="nucleotide sequence ID" value="NZ_BMGC01000029.1"/>
</dbReference>
<dbReference type="InterPro" id="IPR002123">
    <property type="entry name" value="Plipid/glycerol_acylTrfase"/>
</dbReference>
<dbReference type="PANTHER" id="PTHR10434">
    <property type="entry name" value="1-ACYL-SN-GLYCEROL-3-PHOSPHATE ACYLTRANSFERASE"/>
    <property type="match status" value="1"/>
</dbReference>
<reference evidence="4" key="1">
    <citation type="journal article" date="2014" name="Int. J. Syst. Evol. Microbiol.">
        <title>Complete genome sequence of Corynebacterium casei LMG S-19264T (=DSM 44701T), isolated from a smear-ripened cheese.</title>
        <authorList>
            <consortium name="US DOE Joint Genome Institute (JGI-PGF)"/>
            <person name="Walter F."/>
            <person name="Albersmeier A."/>
            <person name="Kalinowski J."/>
            <person name="Ruckert C."/>
        </authorList>
    </citation>
    <scope>NUCLEOTIDE SEQUENCE</scope>
    <source>
        <strain evidence="4">CGMCC 1.12827</strain>
    </source>
</reference>
<dbReference type="GO" id="GO:0003841">
    <property type="term" value="F:1-acylglycerol-3-phosphate O-acyltransferase activity"/>
    <property type="evidence" value="ECO:0007669"/>
    <property type="project" value="TreeGrafter"/>
</dbReference>
<accession>A0A916TEV0</accession>
<dbReference type="GO" id="GO:0006654">
    <property type="term" value="P:phosphatidic acid biosynthetic process"/>
    <property type="evidence" value="ECO:0007669"/>
    <property type="project" value="TreeGrafter"/>
</dbReference>